<keyword evidence="5 6" id="KW-0408">Iron</keyword>
<evidence type="ECO:0000313" key="10">
    <source>
        <dbReference type="Proteomes" id="UP000217211"/>
    </source>
</evidence>
<dbReference type="GO" id="GO:0009055">
    <property type="term" value="F:electron transfer activity"/>
    <property type="evidence" value="ECO:0007669"/>
    <property type="project" value="InterPro"/>
</dbReference>
<dbReference type="InterPro" id="IPR012127">
    <property type="entry name" value="Cyt_c_prime"/>
</dbReference>
<evidence type="ECO:0000256" key="2">
    <source>
        <dbReference type="ARBA" id="ARBA00022617"/>
    </source>
</evidence>
<dbReference type="Gene3D" id="1.20.120.10">
    <property type="entry name" value="Cytochrome c/b562"/>
    <property type="match status" value="1"/>
</dbReference>
<protein>
    <submittedName>
        <fullName evidence="9">Cytochrome c-556</fullName>
    </submittedName>
</protein>
<dbReference type="SUPFAM" id="SSF47175">
    <property type="entry name" value="Cytochromes"/>
    <property type="match status" value="1"/>
</dbReference>
<dbReference type="InterPro" id="IPR010980">
    <property type="entry name" value="Cyt_c/b562"/>
</dbReference>
<dbReference type="Pfam" id="PF01322">
    <property type="entry name" value="Cytochrom_C_2"/>
    <property type="match status" value="1"/>
</dbReference>
<evidence type="ECO:0000256" key="5">
    <source>
        <dbReference type="ARBA" id="ARBA00023004"/>
    </source>
</evidence>
<evidence type="ECO:0000256" key="4">
    <source>
        <dbReference type="ARBA" id="ARBA00022982"/>
    </source>
</evidence>
<evidence type="ECO:0000256" key="6">
    <source>
        <dbReference type="PIRSR" id="PIRSR000027-1"/>
    </source>
</evidence>
<accession>A0A249P8S5</accession>
<keyword evidence="10" id="KW-1185">Reference proteome</keyword>
<feature type="binding site" description="covalent" evidence="7">
    <location>
        <position position="140"/>
    </location>
    <ligand>
        <name>heme c</name>
        <dbReference type="ChEBI" id="CHEBI:61717"/>
    </ligand>
</feature>
<name>A0A249P8S5_9HYPH</name>
<sequence length="149" mass="15723">MMKMRAFALAAALAGLCVTAVTAADEPQEVRQQLMKKVGQAAGALSGIAKGEKPYDAEVIKASLTTISETVKVFPNHFPEGSETGMETEASPKIWENMEDFKAKAAKLGSDAEMFLAELPSDSAGVGAALGVLGKDCGSCHEIYRLKKD</sequence>
<evidence type="ECO:0000256" key="3">
    <source>
        <dbReference type="ARBA" id="ARBA00022723"/>
    </source>
</evidence>
<dbReference type="PROSITE" id="PS51009">
    <property type="entry name" value="CYTCII"/>
    <property type="match status" value="1"/>
</dbReference>
<dbReference type="GO" id="GO:0020037">
    <property type="term" value="F:heme binding"/>
    <property type="evidence" value="ECO:0007669"/>
    <property type="project" value="InterPro"/>
</dbReference>
<dbReference type="EMBL" id="CP023067">
    <property type="protein sequence ID" value="ASY62064.1"/>
    <property type="molecule type" value="Genomic_DNA"/>
</dbReference>
<evidence type="ECO:0000313" key="9">
    <source>
        <dbReference type="EMBL" id="ASY62064.1"/>
    </source>
</evidence>
<dbReference type="STRING" id="716928.GCA_000261485_00999"/>
<feature type="signal peptide" evidence="8">
    <location>
        <begin position="1"/>
        <end position="23"/>
    </location>
</feature>
<reference evidence="9 10" key="1">
    <citation type="submission" date="2017-08" db="EMBL/GenBank/DDBJ databases">
        <title>Multipartite genome sequences of Sinorhizobium species nodulating soybeans.</title>
        <authorList>
            <person name="Tian C.F."/>
        </authorList>
    </citation>
    <scope>NUCLEOTIDE SEQUENCE [LARGE SCALE GENOMIC DNA]</scope>
    <source>
        <strain evidence="9 10">CCBAU 05684</strain>
    </source>
</reference>
<evidence type="ECO:0000256" key="8">
    <source>
        <dbReference type="SAM" id="SignalP"/>
    </source>
</evidence>
<dbReference type="GO" id="GO:0005506">
    <property type="term" value="F:iron ion binding"/>
    <property type="evidence" value="ECO:0007669"/>
    <property type="project" value="InterPro"/>
</dbReference>
<evidence type="ECO:0000256" key="7">
    <source>
        <dbReference type="PIRSR" id="PIRSR000027-2"/>
    </source>
</evidence>
<keyword evidence="2 7" id="KW-0349">Heme</keyword>
<comment type="PTM">
    <text evidence="7">Binds 1 heme group per subunit.</text>
</comment>
<dbReference type="Proteomes" id="UP000217211">
    <property type="component" value="Chromosome"/>
</dbReference>
<dbReference type="InterPro" id="IPR002321">
    <property type="entry name" value="Cyt_c_II"/>
</dbReference>
<dbReference type="KEGG" id="esj:SJ05684_c06000"/>
<proteinExistence type="predicted"/>
<keyword evidence="3 6" id="KW-0479">Metal-binding</keyword>
<dbReference type="eggNOG" id="COG3909">
    <property type="taxonomic scope" value="Bacteria"/>
</dbReference>
<dbReference type="AlphaFoldDB" id="A0A249P8S5"/>
<dbReference type="GO" id="GO:0022900">
    <property type="term" value="P:electron transport chain"/>
    <property type="evidence" value="ECO:0007669"/>
    <property type="project" value="InterPro"/>
</dbReference>
<feature type="binding site" description="covalent" evidence="7">
    <location>
        <position position="137"/>
    </location>
    <ligand>
        <name>heme c</name>
        <dbReference type="ChEBI" id="CHEBI:61717"/>
    </ligand>
</feature>
<evidence type="ECO:0000256" key="1">
    <source>
        <dbReference type="ARBA" id="ARBA00022448"/>
    </source>
</evidence>
<keyword evidence="4" id="KW-0249">Electron transport</keyword>
<keyword evidence="8" id="KW-0732">Signal</keyword>
<feature type="binding site" description="axial binding residue" evidence="6">
    <location>
        <position position="141"/>
    </location>
    <ligand>
        <name>heme c</name>
        <dbReference type="ChEBI" id="CHEBI:61717"/>
    </ligand>
    <ligandPart>
        <name>Fe</name>
        <dbReference type="ChEBI" id="CHEBI:18248"/>
    </ligandPart>
</feature>
<dbReference type="PRINTS" id="PR00608">
    <property type="entry name" value="CYTCHROMECII"/>
</dbReference>
<dbReference type="GO" id="GO:0042597">
    <property type="term" value="C:periplasmic space"/>
    <property type="evidence" value="ECO:0007669"/>
    <property type="project" value="InterPro"/>
</dbReference>
<keyword evidence="1" id="KW-0813">Transport</keyword>
<dbReference type="InterPro" id="IPR015984">
    <property type="entry name" value="Cyt_c_prime_subgr"/>
</dbReference>
<feature type="chain" id="PRO_5012128595" evidence="8">
    <location>
        <begin position="24"/>
        <end position="149"/>
    </location>
</feature>
<gene>
    <name evidence="9" type="ORF">SJ05684_c06000</name>
</gene>
<dbReference type="PIRSF" id="PIRSF000027">
    <property type="entry name" value="Cytc_c_prime"/>
    <property type="match status" value="1"/>
</dbReference>
<organism evidence="9 10">
    <name type="scientific">Sinorhizobium sojae CCBAU 05684</name>
    <dbReference type="NCBI Taxonomy" id="716928"/>
    <lineage>
        <taxon>Bacteria</taxon>
        <taxon>Pseudomonadati</taxon>
        <taxon>Pseudomonadota</taxon>
        <taxon>Alphaproteobacteria</taxon>
        <taxon>Hyphomicrobiales</taxon>
        <taxon>Rhizobiaceae</taxon>
        <taxon>Sinorhizobium/Ensifer group</taxon>
        <taxon>Sinorhizobium</taxon>
    </lineage>
</organism>